<keyword evidence="2 7" id="KW-0813">Transport</keyword>
<comment type="similarity">
    <text evidence="7">Belongs to the binding-protein-dependent transport system permease family.</text>
</comment>
<evidence type="ECO:0000313" key="9">
    <source>
        <dbReference type="EMBL" id="EZQ04896.1"/>
    </source>
</evidence>
<comment type="subcellular location">
    <subcellularLocation>
        <location evidence="1 7">Cell membrane</location>
        <topology evidence="1 7">Multi-pass membrane protein</topology>
    </subcellularLocation>
</comment>
<dbReference type="Proteomes" id="UP000024332">
    <property type="component" value="Unassembled WGS sequence"/>
</dbReference>
<feature type="transmembrane region" description="Helical" evidence="7">
    <location>
        <begin position="260"/>
        <end position="286"/>
    </location>
</feature>
<evidence type="ECO:0000259" key="8">
    <source>
        <dbReference type="PROSITE" id="PS50928"/>
    </source>
</evidence>
<evidence type="ECO:0000313" key="10">
    <source>
        <dbReference type="Proteomes" id="UP000024332"/>
    </source>
</evidence>
<keyword evidence="4 7" id="KW-0812">Transmembrane</keyword>
<dbReference type="Pfam" id="PF19300">
    <property type="entry name" value="BPD_transp_1_N"/>
    <property type="match status" value="1"/>
</dbReference>
<dbReference type="SUPFAM" id="SSF161098">
    <property type="entry name" value="MetI-like"/>
    <property type="match status" value="1"/>
</dbReference>
<evidence type="ECO:0000256" key="6">
    <source>
        <dbReference type="ARBA" id="ARBA00023136"/>
    </source>
</evidence>
<dbReference type="PANTHER" id="PTHR43163:SF6">
    <property type="entry name" value="DIPEPTIDE TRANSPORT SYSTEM PERMEASE PROTEIN DPPB-RELATED"/>
    <property type="match status" value="1"/>
</dbReference>
<evidence type="ECO:0000256" key="3">
    <source>
        <dbReference type="ARBA" id="ARBA00022475"/>
    </source>
</evidence>
<keyword evidence="5 7" id="KW-1133">Transmembrane helix</keyword>
<keyword evidence="10" id="KW-1185">Reference proteome</keyword>
<dbReference type="Pfam" id="PF00528">
    <property type="entry name" value="BPD_transp_1"/>
    <property type="match status" value="1"/>
</dbReference>
<evidence type="ECO:0000256" key="1">
    <source>
        <dbReference type="ARBA" id="ARBA00004651"/>
    </source>
</evidence>
<accession>A0A031LN25</accession>
<sequence>MDTKLASFILRRLINAVITLFILIVILFILIHAIVKTPQGLAEIIAGNPHAPPSEIQEIIRQYGLNQPLYIQIFTYIWNLLHGNWGTDVVYKVPELDLIGKFLPITLELVIPAVILSTIIGIISGAIAAANRKKWSDYLIKGVYLTTWASPPFFVAVILLIVVSYDLGLLPSGGIVNPLLKAPPSYTPFPLLNSLIAGDWPYFTSMIRHMILPMFALSLVSFGIVTRLTRATMLDVMESEFVKLGFMKGLKRRKVVYGMALRNASIPIITLVALFFGYSVAGAVVIEDVFDYKGMGWFIAQSIISLDYIAVLDTTIIVGFSIIIANLIADILYAVIDPRVKLE</sequence>
<feature type="domain" description="ABC transmembrane type-1" evidence="8">
    <location>
        <begin position="103"/>
        <end position="333"/>
    </location>
</feature>
<evidence type="ECO:0000256" key="2">
    <source>
        <dbReference type="ARBA" id="ARBA00022448"/>
    </source>
</evidence>
<evidence type="ECO:0000256" key="7">
    <source>
        <dbReference type="RuleBase" id="RU363032"/>
    </source>
</evidence>
<dbReference type="CDD" id="cd06261">
    <property type="entry name" value="TM_PBP2"/>
    <property type="match status" value="1"/>
</dbReference>
<feature type="transmembrane region" description="Helical" evidence="7">
    <location>
        <begin position="210"/>
        <end position="229"/>
    </location>
</feature>
<dbReference type="GO" id="GO:0055085">
    <property type="term" value="P:transmembrane transport"/>
    <property type="evidence" value="ECO:0007669"/>
    <property type="project" value="InterPro"/>
</dbReference>
<dbReference type="AlphaFoldDB" id="A0A031LN25"/>
<evidence type="ECO:0000256" key="5">
    <source>
        <dbReference type="ARBA" id="ARBA00022989"/>
    </source>
</evidence>
<protein>
    <submittedName>
        <fullName evidence="9">Peptide ABC transporter permease</fullName>
    </submittedName>
</protein>
<feature type="transmembrane region" description="Helical" evidence="7">
    <location>
        <begin position="316"/>
        <end position="336"/>
    </location>
</feature>
<keyword evidence="3" id="KW-1003">Cell membrane</keyword>
<feature type="transmembrane region" description="Helical" evidence="7">
    <location>
        <begin position="109"/>
        <end position="130"/>
    </location>
</feature>
<dbReference type="InterPro" id="IPR045621">
    <property type="entry name" value="BPD_transp_1_N"/>
</dbReference>
<dbReference type="GO" id="GO:0005886">
    <property type="term" value="C:plasma membrane"/>
    <property type="evidence" value="ECO:0007669"/>
    <property type="project" value="UniProtKB-SubCell"/>
</dbReference>
<comment type="caution">
    <text evidence="9">The sequence shown here is derived from an EMBL/GenBank/DDBJ whole genome shotgun (WGS) entry which is preliminary data.</text>
</comment>
<name>A0A031LN25_9CREN</name>
<dbReference type="Gene3D" id="1.10.3720.10">
    <property type="entry name" value="MetI-like"/>
    <property type="match status" value="1"/>
</dbReference>
<dbReference type="InterPro" id="IPR035906">
    <property type="entry name" value="MetI-like_sf"/>
</dbReference>
<reference evidence="9 10" key="1">
    <citation type="submission" date="2014-03" db="EMBL/GenBank/DDBJ databases">
        <title>Draft genome sequence of the novel thermoacidophilic archaea Acidianus copahuensis ALE1 strain, isolated from Copahue volcanic area in Neuquen Argentina.</title>
        <authorList>
            <person name="Urbieta M.S."/>
            <person name="Rascovan N."/>
            <person name="Castro C."/>
            <person name="Revale S."/>
            <person name="Giaveno M.A."/>
            <person name="Vazquez M.P."/>
            <person name="Donati E.R."/>
        </authorList>
    </citation>
    <scope>NUCLEOTIDE SEQUENCE [LARGE SCALE GENOMIC DNA]</scope>
    <source>
        <strain evidence="9 10">ALE1</strain>
    </source>
</reference>
<feature type="transmembrane region" description="Helical" evidence="7">
    <location>
        <begin position="142"/>
        <end position="165"/>
    </location>
</feature>
<feature type="transmembrane region" description="Helical" evidence="7">
    <location>
        <begin position="12"/>
        <end position="35"/>
    </location>
</feature>
<gene>
    <name evidence="9" type="ORF">CM19_07935</name>
</gene>
<dbReference type="PANTHER" id="PTHR43163">
    <property type="entry name" value="DIPEPTIDE TRANSPORT SYSTEM PERMEASE PROTEIN DPPB-RELATED"/>
    <property type="match status" value="1"/>
</dbReference>
<dbReference type="InterPro" id="IPR000515">
    <property type="entry name" value="MetI-like"/>
</dbReference>
<dbReference type="EMBL" id="JFZT01000044">
    <property type="protein sequence ID" value="EZQ04896.1"/>
    <property type="molecule type" value="Genomic_DNA"/>
</dbReference>
<dbReference type="PROSITE" id="PS50928">
    <property type="entry name" value="ABC_TM1"/>
    <property type="match status" value="1"/>
</dbReference>
<evidence type="ECO:0000256" key="4">
    <source>
        <dbReference type="ARBA" id="ARBA00022692"/>
    </source>
</evidence>
<organism evidence="9 10">
    <name type="scientific">Candidatus Acidianus copahuensis</name>
    <dbReference type="NCBI Taxonomy" id="1160895"/>
    <lineage>
        <taxon>Archaea</taxon>
        <taxon>Thermoproteota</taxon>
        <taxon>Thermoprotei</taxon>
        <taxon>Sulfolobales</taxon>
        <taxon>Sulfolobaceae</taxon>
        <taxon>Acidianus</taxon>
    </lineage>
</organism>
<keyword evidence="6 7" id="KW-0472">Membrane</keyword>
<dbReference type="STRING" id="1160895.CM19_07935"/>
<proteinExistence type="inferred from homology"/>